<feature type="transmembrane region" description="Helical" evidence="11">
    <location>
        <begin position="405"/>
        <end position="426"/>
    </location>
</feature>
<keyword evidence="6" id="KW-0378">Hydrolase</keyword>
<dbReference type="InterPro" id="IPR004387">
    <property type="entry name" value="Pept_M50_Zn"/>
</dbReference>
<reference evidence="13 14" key="1">
    <citation type="submission" date="2019-01" db="EMBL/GenBank/DDBJ databases">
        <title>Genome sequencing of strain FW10M-9.</title>
        <authorList>
            <person name="Heo J."/>
            <person name="Kim S.-J."/>
            <person name="Kim J.-S."/>
            <person name="Hong S.-B."/>
            <person name="Kwon S.-W."/>
        </authorList>
    </citation>
    <scope>NUCLEOTIDE SEQUENCE [LARGE SCALE GENOMIC DNA]</scope>
    <source>
        <strain evidence="13 14">FW10M-9</strain>
    </source>
</reference>
<keyword evidence="4" id="KW-0645">Protease</keyword>
<evidence type="ECO:0000256" key="7">
    <source>
        <dbReference type="ARBA" id="ARBA00022833"/>
    </source>
</evidence>
<name>A0A4P6FAW4_9MICO</name>
<evidence type="ECO:0000256" key="4">
    <source>
        <dbReference type="ARBA" id="ARBA00022670"/>
    </source>
</evidence>
<dbReference type="RefSeq" id="WP_129188451.1">
    <property type="nucleotide sequence ID" value="NZ_CP035493.1"/>
</dbReference>
<evidence type="ECO:0000256" key="10">
    <source>
        <dbReference type="ARBA" id="ARBA00023136"/>
    </source>
</evidence>
<evidence type="ECO:0000256" key="6">
    <source>
        <dbReference type="ARBA" id="ARBA00022801"/>
    </source>
</evidence>
<feature type="transmembrane region" description="Helical" evidence="11">
    <location>
        <begin position="122"/>
        <end position="146"/>
    </location>
</feature>
<dbReference type="Proteomes" id="UP000292118">
    <property type="component" value="Chromosome"/>
</dbReference>
<evidence type="ECO:0000256" key="9">
    <source>
        <dbReference type="ARBA" id="ARBA00023049"/>
    </source>
</evidence>
<dbReference type="EMBL" id="CP035493">
    <property type="protein sequence ID" value="QAY70567.1"/>
    <property type="molecule type" value="Genomic_DNA"/>
</dbReference>
<proteinExistence type="inferred from homology"/>
<evidence type="ECO:0000256" key="5">
    <source>
        <dbReference type="ARBA" id="ARBA00022692"/>
    </source>
</evidence>
<dbReference type="AlphaFoldDB" id="A0A4P6FAW4"/>
<feature type="domain" description="PDZ" evidence="12">
    <location>
        <begin position="175"/>
        <end position="234"/>
    </location>
</feature>
<evidence type="ECO:0000256" key="2">
    <source>
        <dbReference type="ARBA" id="ARBA00004141"/>
    </source>
</evidence>
<dbReference type="SUPFAM" id="SSF50156">
    <property type="entry name" value="PDZ domain-like"/>
    <property type="match status" value="1"/>
</dbReference>
<keyword evidence="7" id="KW-0862">Zinc</keyword>
<sequence length="432" mass="45174">MSIVVGILVVVIGVALSIALHEVGHMVPAKRFGVRVSQYMIGFGPTLWSRTKGETEYGLKAFPLGGFVRMVGMMPPAPAGARRTGRGFFSQVIADTRDQSVEEIRPGEEHRAFYNLSTPKKLVVMLGGPVMNLFLAVVMTASFFAIGLTQQTTTVASVSACVPTATGAPCDAADPAPATAAGLQPGDRVVSYDGQSTTTWRALLEAIDGTAGRAVPVVVERAGQEVTLTVTPVDAERAVVDAAGTPVTDADGNVQTVSGAFLGLSPTLARQSLPLREVPGEVGRMFTGTAEAVVTFPAKVWQAAQSTFSDTPRSADGVMSVIGVGRTAADVAGMDASVLDRVAIMLSLLASLNMALFVFNLIPLLPLDGGHVVNALYEGAKRQVARFRGVHPLPGPADVARMMPVAYVMFVVLLGSGVLLMVADVVDPVKIF</sequence>
<evidence type="ECO:0000313" key="13">
    <source>
        <dbReference type="EMBL" id="QAY70567.1"/>
    </source>
</evidence>
<dbReference type="PROSITE" id="PS50106">
    <property type="entry name" value="PDZ"/>
    <property type="match status" value="1"/>
</dbReference>
<dbReference type="InterPro" id="IPR008915">
    <property type="entry name" value="Peptidase_M50"/>
</dbReference>
<dbReference type="OrthoDB" id="9782003at2"/>
<dbReference type="GO" id="GO:0006508">
    <property type="term" value="P:proteolysis"/>
    <property type="evidence" value="ECO:0007669"/>
    <property type="project" value="UniProtKB-KW"/>
</dbReference>
<gene>
    <name evidence="13" type="ORF">ET471_11445</name>
</gene>
<comment type="subcellular location">
    <subcellularLocation>
        <location evidence="2">Membrane</location>
        <topology evidence="2">Multi-pass membrane protein</topology>
    </subcellularLocation>
</comment>
<evidence type="ECO:0000256" key="8">
    <source>
        <dbReference type="ARBA" id="ARBA00022989"/>
    </source>
</evidence>
<dbReference type="Pfam" id="PF02163">
    <property type="entry name" value="Peptidase_M50"/>
    <property type="match status" value="1"/>
</dbReference>
<keyword evidence="14" id="KW-1185">Reference proteome</keyword>
<evidence type="ECO:0000259" key="12">
    <source>
        <dbReference type="PROSITE" id="PS50106"/>
    </source>
</evidence>
<dbReference type="GO" id="GO:0004222">
    <property type="term" value="F:metalloendopeptidase activity"/>
    <property type="evidence" value="ECO:0007669"/>
    <property type="project" value="InterPro"/>
</dbReference>
<organism evidence="13 14">
    <name type="scientific">Xylanimonas protaetiae</name>
    <dbReference type="NCBI Taxonomy" id="2509457"/>
    <lineage>
        <taxon>Bacteria</taxon>
        <taxon>Bacillati</taxon>
        <taxon>Actinomycetota</taxon>
        <taxon>Actinomycetes</taxon>
        <taxon>Micrococcales</taxon>
        <taxon>Promicromonosporaceae</taxon>
        <taxon>Xylanimonas</taxon>
    </lineage>
</organism>
<evidence type="ECO:0000313" key="14">
    <source>
        <dbReference type="Proteomes" id="UP000292118"/>
    </source>
</evidence>
<dbReference type="InterPro" id="IPR001478">
    <property type="entry name" value="PDZ"/>
</dbReference>
<dbReference type="GO" id="GO:0016020">
    <property type="term" value="C:membrane"/>
    <property type="evidence" value="ECO:0007669"/>
    <property type="project" value="UniProtKB-SubCell"/>
</dbReference>
<keyword evidence="10 11" id="KW-0472">Membrane</keyword>
<evidence type="ECO:0000256" key="1">
    <source>
        <dbReference type="ARBA" id="ARBA00001947"/>
    </source>
</evidence>
<dbReference type="InterPro" id="IPR041489">
    <property type="entry name" value="PDZ_6"/>
</dbReference>
<evidence type="ECO:0000256" key="11">
    <source>
        <dbReference type="SAM" id="Phobius"/>
    </source>
</evidence>
<dbReference type="KEGG" id="xya:ET471_11445"/>
<dbReference type="PANTHER" id="PTHR42837">
    <property type="entry name" value="REGULATOR OF SIGMA-E PROTEASE RSEP"/>
    <property type="match status" value="1"/>
</dbReference>
<accession>A0A4P6FAW4</accession>
<keyword evidence="8 11" id="KW-1133">Transmembrane helix</keyword>
<evidence type="ECO:0000256" key="3">
    <source>
        <dbReference type="ARBA" id="ARBA00007931"/>
    </source>
</evidence>
<protein>
    <submittedName>
        <fullName evidence="13">PDZ domain-containing protein</fullName>
    </submittedName>
</protein>
<dbReference type="CDD" id="cd06163">
    <property type="entry name" value="S2P-M50_PDZ_RseP-like"/>
    <property type="match status" value="1"/>
</dbReference>
<dbReference type="InterPro" id="IPR036034">
    <property type="entry name" value="PDZ_sf"/>
</dbReference>
<dbReference type="Gene3D" id="2.30.42.10">
    <property type="match status" value="1"/>
</dbReference>
<keyword evidence="9" id="KW-0482">Metalloprotease</keyword>
<dbReference type="Pfam" id="PF17820">
    <property type="entry name" value="PDZ_6"/>
    <property type="match status" value="1"/>
</dbReference>
<comment type="cofactor">
    <cofactor evidence="1">
        <name>Zn(2+)</name>
        <dbReference type="ChEBI" id="CHEBI:29105"/>
    </cofactor>
</comment>
<comment type="similarity">
    <text evidence="3">Belongs to the peptidase M50B family.</text>
</comment>
<dbReference type="PANTHER" id="PTHR42837:SF2">
    <property type="entry name" value="MEMBRANE METALLOPROTEASE ARASP2, CHLOROPLASTIC-RELATED"/>
    <property type="match status" value="1"/>
</dbReference>
<feature type="transmembrane region" description="Helical" evidence="11">
    <location>
        <begin position="342"/>
        <end position="362"/>
    </location>
</feature>
<keyword evidence="5 11" id="KW-0812">Transmembrane</keyword>